<accession>A0A7D9L304</accession>
<dbReference type="NCBIfam" id="NF040941">
    <property type="entry name" value="GGGWT_bact"/>
    <property type="match status" value="1"/>
</dbReference>
<sequence>MNRLSLFCLLLNVSGVFMTIVSPGVYSTTYKRSCLEIKKGASNALSGLYDILVDDTVITVYCEMAKEGGGYTFIPREAVKGEKLPSLINQIFKDKSRVLLRFQNKNGLQPFTLITQLPVYARHSLGVLMHNYAGYTRPVNYGLGDYIYLGILPTSQARAKTIQGFRSNGKSVSFKNCDGNPNAYFALFPNHQEGNINSYHSGNLVYESRGVAVNWRNTGVPSYGHRQLPNNFLFLTEMHFGGCGTYTSSDRWNDAFDYYYCKFTI</sequence>
<dbReference type="Proteomes" id="UP001152795">
    <property type="component" value="Unassembled WGS sequence"/>
</dbReference>
<dbReference type="SUPFAM" id="SSF56496">
    <property type="entry name" value="Fibrinogen C-terminal domain-like"/>
    <property type="match status" value="1"/>
</dbReference>
<proteinExistence type="predicted"/>
<dbReference type="InterPro" id="IPR036056">
    <property type="entry name" value="Fibrinogen-like_C"/>
</dbReference>
<reference evidence="1" key="1">
    <citation type="submission" date="2020-04" db="EMBL/GenBank/DDBJ databases">
        <authorList>
            <person name="Alioto T."/>
            <person name="Alioto T."/>
            <person name="Gomez Garrido J."/>
        </authorList>
    </citation>
    <scope>NUCLEOTIDE SEQUENCE</scope>
    <source>
        <strain evidence="1">A484AB</strain>
    </source>
</reference>
<protein>
    <submittedName>
        <fullName evidence="1">Uncharacterized protein</fullName>
    </submittedName>
</protein>
<dbReference type="OrthoDB" id="5973321at2759"/>
<dbReference type="EMBL" id="CACRXK020012006">
    <property type="protein sequence ID" value="CAB4022487.1"/>
    <property type="molecule type" value="Genomic_DNA"/>
</dbReference>
<feature type="non-terminal residue" evidence="1">
    <location>
        <position position="265"/>
    </location>
</feature>
<dbReference type="Gene3D" id="3.90.215.10">
    <property type="entry name" value="Gamma Fibrinogen, chain A, domain 1"/>
    <property type="match status" value="1"/>
</dbReference>
<comment type="caution">
    <text evidence="1">The sequence shown here is derived from an EMBL/GenBank/DDBJ whole genome shotgun (WGS) entry which is preliminary data.</text>
</comment>
<evidence type="ECO:0000313" key="1">
    <source>
        <dbReference type="EMBL" id="CAB4022487.1"/>
    </source>
</evidence>
<organism evidence="1 2">
    <name type="scientific">Paramuricea clavata</name>
    <name type="common">Red gorgonian</name>
    <name type="synonym">Violescent sea-whip</name>
    <dbReference type="NCBI Taxonomy" id="317549"/>
    <lineage>
        <taxon>Eukaryota</taxon>
        <taxon>Metazoa</taxon>
        <taxon>Cnidaria</taxon>
        <taxon>Anthozoa</taxon>
        <taxon>Octocorallia</taxon>
        <taxon>Malacalcyonacea</taxon>
        <taxon>Plexauridae</taxon>
        <taxon>Paramuricea</taxon>
    </lineage>
</organism>
<dbReference type="AlphaFoldDB" id="A0A7D9L304"/>
<gene>
    <name evidence="1" type="ORF">PACLA_8A036131</name>
</gene>
<evidence type="ECO:0000313" key="2">
    <source>
        <dbReference type="Proteomes" id="UP001152795"/>
    </source>
</evidence>
<keyword evidence="2" id="KW-1185">Reference proteome</keyword>
<dbReference type="InterPro" id="IPR014716">
    <property type="entry name" value="Fibrinogen_a/b/g_C_1"/>
</dbReference>
<name>A0A7D9L304_PARCT</name>